<evidence type="ECO:0000259" key="3">
    <source>
        <dbReference type="Pfam" id="PF14326"/>
    </source>
</evidence>
<dbReference type="EMBL" id="BJXN01000007">
    <property type="protein sequence ID" value="GEM89846.1"/>
    <property type="molecule type" value="Genomic_DNA"/>
</dbReference>
<reference evidence="4 5" key="1">
    <citation type="submission" date="2019-07" db="EMBL/GenBank/DDBJ databases">
        <title>Whole genome shotgun sequence of Oceanithermus desulfurans NBRC 100063.</title>
        <authorList>
            <person name="Hosoyama A."/>
            <person name="Uohara A."/>
            <person name="Ohji S."/>
            <person name="Ichikawa N."/>
        </authorList>
    </citation>
    <scope>NUCLEOTIDE SEQUENCE [LARGE SCALE GENOMIC DNA]</scope>
    <source>
        <strain evidence="4 5">NBRC 100063</strain>
    </source>
</reference>
<dbReference type="Pfam" id="PF08308">
    <property type="entry name" value="PEGA"/>
    <property type="match status" value="4"/>
</dbReference>
<protein>
    <submittedName>
        <fullName evidence="4">S-layer-like protein</fullName>
    </submittedName>
</protein>
<comment type="caution">
    <text evidence="4">The sequence shown here is derived from an EMBL/GenBank/DDBJ whole genome shotgun (WGS) entry which is preliminary data.</text>
</comment>
<dbReference type="InterPro" id="IPR013229">
    <property type="entry name" value="PEGA"/>
</dbReference>
<gene>
    <name evidence="4" type="ORF">ODE01S_12800</name>
</gene>
<dbReference type="OrthoDB" id="5483179at2"/>
<evidence type="ECO:0000313" key="4">
    <source>
        <dbReference type="EMBL" id="GEM89846.1"/>
    </source>
</evidence>
<dbReference type="InterPro" id="IPR025493">
    <property type="entry name" value="DUF4384"/>
</dbReference>
<feature type="domain" description="PEGA" evidence="2">
    <location>
        <begin position="333"/>
        <end position="398"/>
    </location>
</feature>
<dbReference type="RefSeq" id="WP_147147033.1">
    <property type="nucleotide sequence ID" value="NZ_BJXN01000007.1"/>
</dbReference>
<name>A0A511RM17_9DEIN</name>
<dbReference type="PANTHER" id="PTHR36194:SF1">
    <property type="entry name" value="S-LAYER-LIKE PROTEIN"/>
    <property type="match status" value="1"/>
</dbReference>
<organism evidence="4 5">
    <name type="scientific">Oceanithermus desulfurans NBRC 100063</name>
    <dbReference type="NCBI Taxonomy" id="1227550"/>
    <lineage>
        <taxon>Bacteria</taxon>
        <taxon>Thermotogati</taxon>
        <taxon>Deinococcota</taxon>
        <taxon>Deinococci</taxon>
        <taxon>Thermales</taxon>
        <taxon>Thermaceae</taxon>
        <taxon>Oceanithermus</taxon>
    </lineage>
</organism>
<proteinExistence type="predicted"/>
<evidence type="ECO:0000259" key="2">
    <source>
        <dbReference type="Pfam" id="PF08308"/>
    </source>
</evidence>
<feature type="signal peptide" evidence="1">
    <location>
        <begin position="1"/>
        <end position="18"/>
    </location>
</feature>
<feature type="domain" description="PEGA" evidence="2">
    <location>
        <begin position="408"/>
        <end position="470"/>
    </location>
</feature>
<evidence type="ECO:0000313" key="5">
    <source>
        <dbReference type="Proteomes" id="UP000321827"/>
    </source>
</evidence>
<feature type="chain" id="PRO_5022217934" evidence="1">
    <location>
        <begin position="19"/>
        <end position="472"/>
    </location>
</feature>
<keyword evidence="1" id="KW-0732">Signal</keyword>
<dbReference type="Proteomes" id="UP000321827">
    <property type="component" value="Unassembled WGS sequence"/>
</dbReference>
<dbReference type="AlphaFoldDB" id="A0A511RM17"/>
<feature type="domain" description="PEGA" evidence="2">
    <location>
        <begin position="262"/>
        <end position="326"/>
    </location>
</feature>
<feature type="domain" description="PEGA" evidence="2">
    <location>
        <begin position="191"/>
        <end position="257"/>
    </location>
</feature>
<dbReference type="PANTHER" id="PTHR36194">
    <property type="entry name" value="S-LAYER-LIKE PROTEIN"/>
    <property type="match status" value="1"/>
</dbReference>
<accession>A0A511RM17</accession>
<evidence type="ECO:0000256" key="1">
    <source>
        <dbReference type="SAM" id="SignalP"/>
    </source>
</evidence>
<feature type="domain" description="DUF4384" evidence="3">
    <location>
        <begin position="53"/>
        <end position="133"/>
    </location>
</feature>
<dbReference type="Pfam" id="PF14326">
    <property type="entry name" value="DUF4384"/>
    <property type="match status" value="1"/>
</dbReference>
<sequence length="472" mass="51980">MRRWLFLLLWSLAGAAMAQATISPQGIIVNPTPGDLTVTVWVDKDPGRSGNAVYKIGEPIRIGVEVNRDAYVYLFNVNADGSVDLILPNAYDRNNRLRAGETRTYPPKGARYEFTITGPEGENYVLALASLRPLSLGELADVKSGRVNLRGLRNLSQTLSIIVRPVPNREWATDAIRYFVGRRAPPPPATGTLTVESSPGGAKVFIDGAYRGRTPLALELRPGMHDVELRLEGYEPYRARVQVRAGQTTRLSPRLVRTVRTGTLSVDSSPQGAQVYVDGDPVGRTPVQLALDEGMHDVELRLEGYEPYRARVQVRAGQTTRLSPRLVAVVRTGTLEVTSTPDGAEVYVDGAYRGRTRLLMELDAGMHDVEVRLDGYTSYRARVRVDPGATTRVYARLTAAKATLDLSVNVDAQVFLDGYFLGKTKNGRLVAKVSPGSRELVVLAPGYHVYVETVRLEAGGYHKFVVRLQRIR</sequence>